<evidence type="ECO:0000256" key="11">
    <source>
        <dbReference type="SAM" id="MobiDB-lite"/>
    </source>
</evidence>
<dbReference type="GO" id="GO:0006869">
    <property type="term" value="P:lipid transport"/>
    <property type="evidence" value="ECO:0007669"/>
    <property type="project" value="UniProtKB-KW"/>
</dbReference>
<dbReference type="PANTHER" id="PTHR13038">
    <property type="entry name" value="APG9 AUTOPHAGY 9"/>
    <property type="match status" value="1"/>
</dbReference>
<keyword evidence="9 10" id="KW-0472">Membrane</keyword>
<keyword evidence="7 10" id="KW-0072">Autophagy</keyword>
<dbReference type="Proteomes" id="UP000626092">
    <property type="component" value="Unassembled WGS sequence"/>
</dbReference>
<keyword evidence="8 10" id="KW-0445">Lipid transport</keyword>
<feature type="transmembrane region" description="Helical" evidence="10">
    <location>
        <begin position="557"/>
        <end position="576"/>
    </location>
</feature>
<keyword evidence="13" id="KW-1185">Reference proteome</keyword>
<evidence type="ECO:0000256" key="10">
    <source>
        <dbReference type="RuleBase" id="RU364027"/>
    </source>
</evidence>
<feature type="region of interest" description="Disordered" evidence="11">
    <location>
        <begin position="971"/>
        <end position="991"/>
    </location>
</feature>
<feature type="compositionally biased region" description="Polar residues" evidence="11">
    <location>
        <begin position="977"/>
        <end position="991"/>
    </location>
</feature>
<gene>
    <name evidence="12" type="ORF">RHSIM_Rhsim13G0034000</name>
</gene>
<evidence type="ECO:0000256" key="3">
    <source>
        <dbReference type="ARBA" id="ARBA00018074"/>
    </source>
</evidence>
<evidence type="ECO:0000256" key="9">
    <source>
        <dbReference type="ARBA" id="ARBA00023136"/>
    </source>
</evidence>
<keyword evidence="6 10" id="KW-1133">Transmembrane helix</keyword>
<evidence type="ECO:0000256" key="7">
    <source>
        <dbReference type="ARBA" id="ARBA00023006"/>
    </source>
</evidence>
<comment type="similarity">
    <text evidence="2 10">Belongs to the ATG9 family.</text>
</comment>
<dbReference type="GO" id="GO:0034727">
    <property type="term" value="P:piecemeal microautophagy of the nucleus"/>
    <property type="evidence" value="ECO:0007669"/>
    <property type="project" value="TreeGrafter"/>
</dbReference>
<comment type="caution">
    <text evidence="12">The sequence shown here is derived from an EMBL/GenBank/DDBJ whole genome shotgun (WGS) entry which is preliminary data.</text>
</comment>
<evidence type="ECO:0000256" key="2">
    <source>
        <dbReference type="ARBA" id="ARBA00006185"/>
    </source>
</evidence>
<evidence type="ECO:0000256" key="5">
    <source>
        <dbReference type="ARBA" id="ARBA00022692"/>
    </source>
</evidence>
<dbReference type="PANTHER" id="PTHR13038:SF10">
    <property type="entry name" value="AUTOPHAGY-RELATED PROTEIN 9"/>
    <property type="match status" value="1"/>
</dbReference>
<comment type="caution">
    <text evidence="10">Lacks conserved residue(s) required for the propagation of feature annotation.</text>
</comment>
<comment type="subcellular location">
    <subcellularLocation>
        <location evidence="1 10">Preautophagosomal structure membrane</location>
        <topology evidence="1 10">Multi-pass membrane protein</topology>
    </subcellularLocation>
</comment>
<evidence type="ECO:0000256" key="4">
    <source>
        <dbReference type="ARBA" id="ARBA00022448"/>
    </source>
</evidence>
<keyword evidence="5 10" id="KW-0812">Transmembrane</keyword>
<evidence type="ECO:0000256" key="8">
    <source>
        <dbReference type="ARBA" id="ARBA00023055"/>
    </source>
</evidence>
<evidence type="ECO:0000256" key="1">
    <source>
        <dbReference type="ARBA" id="ARBA00004511"/>
    </source>
</evidence>
<feature type="transmembrane region" description="Helical" evidence="10">
    <location>
        <begin position="231"/>
        <end position="249"/>
    </location>
</feature>
<keyword evidence="4 10" id="KW-0813">Transport</keyword>
<reference evidence="12" key="1">
    <citation type="submission" date="2019-11" db="EMBL/GenBank/DDBJ databases">
        <authorList>
            <person name="Liu Y."/>
            <person name="Hou J."/>
            <person name="Li T.-Q."/>
            <person name="Guan C.-H."/>
            <person name="Wu X."/>
            <person name="Wu H.-Z."/>
            <person name="Ling F."/>
            <person name="Zhang R."/>
            <person name="Shi X.-G."/>
            <person name="Ren J.-P."/>
            <person name="Chen E.-F."/>
            <person name="Sun J.-M."/>
        </authorList>
    </citation>
    <scope>NUCLEOTIDE SEQUENCE</scope>
    <source>
        <strain evidence="12">Adult_tree_wgs_1</strain>
        <tissue evidence="12">Leaves</tissue>
    </source>
</reference>
<evidence type="ECO:0000256" key="6">
    <source>
        <dbReference type="ARBA" id="ARBA00022989"/>
    </source>
</evidence>
<dbReference type="OrthoDB" id="2020634at2759"/>
<evidence type="ECO:0000313" key="12">
    <source>
        <dbReference type="EMBL" id="KAF7120956.1"/>
    </source>
</evidence>
<name>A0A834L707_RHOSS</name>
<dbReference type="GO" id="GO:0034497">
    <property type="term" value="P:protein localization to phagophore assembly site"/>
    <property type="evidence" value="ECO:0007669"/>
    <property type="project" value="TreeGrafter"/>
</dbReference>
<feature type="transmembrane region" description="Helical" evidence="10">
    <location>
        <begin position="519"/>
        <end position="545"/>
    </location>
</feature>
<dbReference type="GO" id="GO:0005776">
    <property type="term" value="C:autophagosome"/>
    <property type="evidence" value="ECO:0007669"/>
    <property type="project" value="TreeGrafter"/>
</dbReference>
<organism evidence="12 13">
    <name type="scientific">Rhododendron simsii</name>
    <name type="common">Sims's rhododendron</name>
    <dbReference type="NCBI Taxonomy" id="118357"/>
    <lineage>
        <taxon>Eukaryota</taxon>
        <taxon>Viridiplantae</taxon>
        <taxon>Streptophyta</taxon>
        <taxon>Embryophyta</taxon>
        <taxon>Tracheophyta</taxon>
        <taxon>Spermatophyta</taxon>
        <taxon>Magnoliopsida</taxon>
        <taxon>eudicotyledons</taxon>
        <taxon>Gunneridae</taxon>
        <taxon>Pentapetalae</taxon>
        <taxon>asterids</taxon>
        <taxon>Ericales</taxon>
        <taxon>Ericaceae</taxon>
        <taxon>Ericoideae</taxon>
        <taxon>Rhodoreae</taxon>
        <taxon>Rhododendron</taxon>
    </lineage>
</organism>
<proteinExistence type="inferred from homology"/>
<dbReference type="GO" id="GO:0034045">
    <property type="term" value="C:phagophore assembly site membrane"/>
    <property type="evidence" value="ECO:0007669"/>
    <property type="project" value="UniProtKB-SubCell"/>
</dbReference>
<dbReference type="AlphaFoldDB" id="A0A834L707"/>
<dbReference type="InterPro" id="IPR007241">
    <property type="entry name" value="Autophagy-rel_prot_9"/>
</dbReference>
<feature type="transmembrane region" description="Helical" evidence="10">
    <location>
        <begin position="422"/>
        <end position="446"/>
    </location>
</feature>
<accession>A0A834L707</accession>
<sequence length="991" mass="113018">MSALAGSCTKEQILFSIVKEDSSILFDSRCLSYKDEVLKADINAGYDTEDLGETEVHVTLMKFTFGNRKAEALGALDVLCNKAVVHLRNRHYFRIIEEEVGTAANFIAALEVELILFLRRTRIVTAINAKVLCWYSCGAKGVNALHLFKWKWRGESSLTTGLLDDVHHGIELSDYRRAPSPGSESPSGLLNGESLNVEPIADLDLFFERLYSYYCEKGLWCIIIKWIVEHLSLAFTICFSGFFLLFVDWSGLRNAKCGMDAVEIESGIMKPCDLAKEALHEHPLVPLTLSKAIIVGLRVTDNEIQTMPWASILEKVVQLQSSQQLCVVKDLSAHDVVMRLMRKENYLIGMLNKGVLAFPISQWVPGAGPTVKFGPNGTRYCLMLTKTLEWTLNWCILQSMFDRNFCVRRDFISNPKTLKKRLMVVGLAMLLLSPFLVIFMLVYLFLRHAEQFYNHPSTASSQRWSNLSKWIFREFNEAVASHSEVFIDGIWEVDHLFKHRINNSVMHASDYLKQFPSPIITIIAKFISFVSGGFAAILIIIAFLEESLLEGHIFGRNLFWYAAVFGAITAISRAAVTEELLVLDPHGAMSLVVQHTHYMPKRWRGKENTETVRLEFETLFQYSGMMLIEEMASIFLTPYLLLFVVPKRVDDILQFIADFTVNVEGVGHVCSFSVFDFQNHGNGHYGAPYSSPSIKRSSQGKMEKSFLSFKSSYPTWEPNAEGKQFLSTLKKFRDQMLQGHETRPAYSPPRMQQWTPGSRGLGDRNSFLSRGTPQNIPGTGFHLGSMWMIEADPKNYPYILDWYYTSRPHHATDNSRDVPPGPFDIAAEGSREFWVPPHLPQNKATYEENWSHLFEDRSQSHLEASTSAPFFRESVLHHQDSSNMELHPNKSHWWARSRQHGVDPKTSFLEPPNFAHNFAHNTSHNYYDNLSDRSLLEEEEHHLDWRSSQGLSRTFYMNDLEAGGEFELPFDDIYSRPSESPTRNFDPTSSV</sequence>
<comment type="function">
    <text evidence="10">Phospholipid scramblase involved in autophagy. Cycles between the preautophagosomal structure/phagophore assembly site (PAS) and the cytoplasmic vesicle pool and supplies membrane for the growing autophagosome. Lipid scramblase activity plays a key role in preautophagosomal structure/phagophore assembly by distributing the phospholipids that arrive through ATG2 from the cytoplasmic to the luminal leaflet of the bilayer, thereby driving autophagosomal membrane expansion.</text>
</comment>
<evidence type="ECO:0000313" key="13">
    <source>
        <dbReference type="Proteomes" id="UP000626092"/>
    </source>
</evidence>
<dbReference type="Pfam" id="PF04109">
    <property type="entry name" value="ATG9"/>
    <property type="match status" value="2"/>
</dbReference>
<dbReference type="GO" id="GO:0061709">
    <property type="term" value="P:reticulophagy"/>
    <property type="evidence" value="ECO:0007669"/>
    <property type="project" value="TreeGrafter"/>
</dbReference>
<dbReference type="EMBL" id="WJXA01000013">
    <property type="protein sequence ID" value="KAF7120956.1"/>
    <property type="molecule type" value="Genomic_DNA"/>
</dbReference>
<protein>
    <recommendedName>
        <fullName evidence="3 10">Autophagy-related protein 9</fullName>
    </recommendedName>
</protein>
<dbReference type="GO" id="GO:0000422">
    <property type="term" value="P:autophagy of mitochondrion"/>
    <property type="evidence" value="ECO:0007669"/>
    <property type="project" value="TreeGrafter"/>
</dbReference>